<keyword evidence="2 4" id="KW-0238">DNA-binding</keyword>
<evidence type="ECO:0000256" key="3">
    <source>
        <dbReference type="ARBA" id="ARBA00023163"/>
    </source>
</evidence>
<dbReference type="Proteomes" id="UP000632535">
    <property type="component" value="Unassembled WGS sequence"/>
</dbReference>
<dbReference type="PRINTS" id="PR00455">
    <property type="entry name" value="HTHTETR"/>
</dbReference>
<dbReference type="Pfam" id="PF00440">
    <property type="entry name" value="TetR_N"/>
    <property type="match status" value="1"/>
</dbReference>
<evidence type="ECO:0000256" key="5">
    <source>
        <dbReference type="SAM" id="MobiDB-lite"/>
    </source>
</evidence>
<evidence type="ECO:0000313" key="7">
    <source>
        <dbReference type="EMBL" id="GGI10625.1"/>
    </source>
</evidence>
<dbReference type="InterPro" id="IPR009057">
    <property type="entry name" value="Homeodomain-like_sf"/>
</dbReference>
<feature type="domain" description="HTH tetR-type" evidence="6">
    <location>
        <begin position="16"/>
        <end position="75"/>
    </location>
</feature>
<dbReference type="EMBL" id="BMDG01000012">
    <property type="protein sequence ID" value="GGI10625.1"/>
    <property type="molecule type" value="Genomic_DNA"/>
</dbReference>
<evidence type="ECO:0000256" key="1">
    <source>
        <dbReference type="ARBA" id="ARBA00023015"/>
    </source>
</evidence>
<feature type="region of interest" description="Disordered" evidence="5">
    <location>
        <begin position="189"/>
        <end position="211"/>
    </location>
</feature>
<dbReference type="RefSeq" id="WP_188524741.1">
    <property type="nucleotide sequence ID" value="NZ_BMDG01000012.1"/>
</dbReference>
<evidence type="ECO:0000256" key="2">
    <source>
        <dbReference type="ARBA" id="ARBA00023125"/>
    </source>
</evidence>
<sequence>MHRTTDRARAPRADAQRNRDRILDTAEQYFSEHGVTGSLDAIAKRAGIGAGTLYRHFPNRETLIAALLTARDDALVARRDHLRSGSVSAADALDGWLDAIAAWAGAFDGLPEPLRAATTTGSSPLSVTCQGFITTTEEFLHAAQDDGSARRDVRARDLFLAALATSWVGGAALADDASAAALAELTRNGWATTAPPERHDTDHHDEVQERP</sequence>
<feature type="compositionally biased region" description="Basic and acidic residues" evidence="5">
    <location>
        <begin position="196"/>
        <end position="211"/>
    </location>
</feature>
<dbReference type="SUPFAM" id="SSF46689">
    <property type="entry name" value="Homeodomain-like"/>
    <property type="match status" value="1"/>
</dbReference>
<organism evidence="7 8">
    <name type="scientific">Isoptericola cucumis</name>
    <dbReference type="NCBI Taxonomy" id="1776856"/>
    <lineage>
        <taxon>Bacteria</taxon>
        <taxon>Bacillati</taxon>
        <taxon>Actinomycetota</taxon>
        <taxon>Actinomycetes</taxon>
        <taxon>Micrococcales</taxon>
        <taxon>Promicromonosporaceae</taxon>
        <taxon>Isoptericola</taxon>
    </lineage>
</organism>
<dbReference type="Gene3D" id="1.10.357.10">
    <property type="entry name" value="Tetracycline Repressor, domain 2"/>
    <property type="match status" value="1"/>
</dbReference>
<accession>A0ABQ2B950</accession>
<dbReference type="InterPro" id="IPR001647">
    <property type="entry name" value="HTH_TetR"/>
</dbReference>
<comment type="caution">
    <text evidence="7">The sequence shown here is derived from an EMBL/GenBank/DDBJ whole genome shotgun (WGS) entry which is preliminary data.</text>
</comment>
<dbReference type="PROSITE" id="PS50977">
    <property type="entry name" value="HTH_TETR_2"/>
    <property type="match status" value="1"/>
</dbReference>
<proteinExistence type="predicted"/>
<reference evidence="8" key="1">
    <citation type="journal article" date="2019" name="Int. J. Syst. Evol. Microbiol.">
        <title>The Global Catalogue of Microorganisms (GCM) 10K type strain sequencing project: providing services to taxonomists for standard genome sequencing and annotation.</title>
        <authorList>
            <consortium name="The Broad Institute Genomics Platform"/>
            <consortium name="The Broad Institute Genome Sequencing Center for Infectious Disease"/>
            <person name="Wu L."/>
            <person name="Ma J."/>
        </authorList>
    </citation>
    <scope>NUCLEOTIDE SEQUENCE [LARGE SCALE GENOMIC DNA]</scope>
    <source>
        <strain evidence="8">CCM 8653</strain>
    </source>
</reference>
<dbReference type="Pfam" id="PF21597">
    <property type="entry name" value="TetR_C_43"/>
    <property type="match status" value="1"/>
</dbReference>
<dbReference type="PANTHER" id="PTHR30055:SF234">
    <property type="entry name" value="HTH-TYPE TRANSCRIPTIONAL REGULATOR BETI"/>
    <property type="match status" value="1"/>
</dbReference>
<evidence type="ECO:0000313" key="8">
    <source>
        <dbReference type="Proteomes" id="UP000632535"/>
    </source>
</evidence>
<name>A0ABQ2B950_9MICO</name>
<feature type="DNA-binding region" description="H-T-H motif" evidence="4">
    <location>
        <begin position="38"/>
        <end position="57"/>
    </location>
</feature>
<dbReference type="PANTHER" id="PTHR30055">
    <property type="entry name" value="HTH-TYPE TRANSCRIPTIONAL REGULATOR RUTR"/>
    <property type="match status" value="1"/>
</dbReference>
<gene>
    <name evidence="7" type="ORF">GCM10007368_32160</name>
</gene>
<protein>
    <submittedName>
        <fullName evidence="7">TetR family transcriptional regulator</fullName>
    </submittedName>
</protein>
<keyword evidence="3" id="KW-0804">Transcription</keyword>
<keyword evidence="1" id="KW-0805">Transcription regulation</keyword>
<evidence type="ECO:0000256" key="4">
    <source>
        <dbReference type="PROSITE-ProRule" id="PRU00335"/>
    </source>
</evidence>
<keyword evidence="8" id="KW-1185">Reference proteome</keyword>
<dbReference type="InterPro" id="IPR050109">
    <property type="entry name" value="HTH-type_TetR-like_transc_reg"/>
</dbReference>
<evidence type="ECO:0000259" key="6">
    <source>
        <dbReference type="PROSITE" id="PS50977"/>
    </source>
</evidence>
<dbReference type="InterPro" id="IPR049445">
    <property type="entry name" value="TetR_SbtR-like_C"/>
</dbReference>